<dbReference type="InterPro" id="IPR011990">
    <property type="entry name" value="TPR-like_helical_dom_sf"/>
</dbReference>
<dbReference type="KEGG" id="dpp:DICPUDRAFT_155791"/>
<dbReference type="VEuPathDB" id="AmoebaDB:DICPUDRAFT_155791"/>
<protein>
    <submittedName>
        <fullName evidence="2">Uncharacterized protein</fullName>
    </submittedName>
</protein>
<dbReference type="GeneID" id="10507385"/>
<sequence>MNKLNKTIHKAIVINSSIIRNNNLRRCFTTSLFTSNKNNIYITTPKLYKTFLNNNNDNNININKKHFTTSKDNNNDKYSNMLKEAAKFIFNFKLNDALKIINEMIEMEPNNPVGYQTRGEVYVIQKKGDLAINDFEKILELTQPPSDTTTEDNNDHRDRAYHFLAMIQREKGNLDKAIEYTDKAFSEDCISLDNLILKAELLQTKKEYLAAAHIYGLALSEVDRENNNDISAQFLCYRLAENIVVCLKPVLEENFPNGGELSTYLEEIPSNQIEFLKTYDNSFNFLTEKCGKLRDYIGQIIKNTNLPRNSKDRQHLDLLKSIFTAMTTCSVEAMNVMNNPMYQKPNKLNPSIKLSDFIFEFYKEIISKYFK</sequence>
<gene>
    <name evidence="2" type="ORF">DICPUDRAFT_155791</name>
</gene>
<dbReference type="Gene3D" id="1.25.40.10">
    <property type="entry name" value="Tetratricopeptide repeat domain"/>
    <property type="match status" value="1"/>
</dbReference>
<name>F0ZUW5_DICPU</name>
<keyword evidence="3" id="KW-1185">Reference proteome</keyword>
<dbReference type="InParanoid" id="F0ZUW5"/>
<evidence type="ECO:0000256" key="1">
    <source>
        <dbReference type="ARBA" id="ARBA00022737"/>
    </source>
</evidence>
<dbReference type="EMBL" id="GL871202">
    <property type="protein sequence ID" value="EGC32274.1"/>
    <property type="molecule type" value="Genomic_DNA"/>
</dbReference>
<reference evidence="3" key="1">
    <citation type="journal article" date="2011" name="Genome Biol.">
        <title>Comparative genomics of the social amoebae Dictyostelium discoideum and Dictyostelium purpureum.</title>
        <authorList>
            <consortium name="US DOE Joint Genome Institute (JGI-PGF)"/>
            <person name="Sucgang R."/>
            <person name="Kuo A."/>
            <person name="Tian X."/>
            <person name="Salerno W."/>
            <person name="Parikh A."/>
            <person name="Feasley C.L."/>
            <person name="Dalin E."/>
            <person name="Tu H."/>
            <person name="Huang E."/>
            <person name="Barry K."/>
            <person name="Lindquist E."/>
            <person name="Shapiro H."/>
            <person name="Bruce D."/>
            <person name="Schmutz J."/>
            <person name="Salamov A."/>
            <person name="Fey P."/>
            <person name="Gaudet P."/>
            <person name="Anjard C."/>
            <person name="Babu M.M."/>
            <person name="Basu S."/>
            <person name="Bushmanova Y."/>
            <person name="van der Wel H."/>
            <person name="Katoh-Kurasawa M."/>
            <person name="Dinh C."/>
            <person name="Coutinho P.M."/>
            <person name="Saito T."/>
            <person name="Elias M."/>
            <person name="Schaap P."/>
            <person name="Kay R.R."/>
            <person name="Henrissat B."/>
            <person name="Eichinger L."/>
            <person name="Rivero F."/>
            <person name="Putnam N.H."/>
            <person name="West C.M."/>
            <person name="Loomis W.F."/>
            <person name="Chisholm R.L."/>
            <person name="Shaulsky G."/>
            <person name="Strassmann J.E."/>
            <person name="Queller D.C."/>
            <person name="Kuspa A."/>
            <person name="Grigoriev I.V."/>
        </authorList>
    </citation>
    <scope>NUCLEOTIDE SEQUENCE [LARGE SCALE GENOMIC DNA]</scope>
    <source>
        <strain evidence="3">QSDP1</strain>
    </source>
</reference>
<keyword evidence="1" id="KW-0677">Repeat</keyword>
<evidence type="ECO:0000313" key="3">
    <source>
        <dbReference type="Proteomes" id="UP000001064"/>
    </source>
</evidence>
<dbReference type="OrthoDB" id="539634at2759"/>
<dbReference type="InterPro" id="IPR019734">
    <property type="entry name" value="TPR_rpt"/>
</dbReference>
<proteinExistence type="predicted"/>
<accession>F0ZUW5</accession>
<dbReference type="SUPFAM" id="SSF48452">
    <property type="entry name" value="TPR-like"/>
    <property type="match status" value="1"/>
</dbReference>
<dbReference type="Proteomes" id="UP000001064">
    <property type="component" value="Unassembled WGS sequence"/>
</dbReference>
<dbReference type="AlphaFoldDB" id="F0ZUW5"/>
<dbReference type="PANTHER" id="PTHR45188:SF2">
    <property type="entry name" value="DNAJ HOMOLOG SUBFAMILY C MEMBER 7"/>
    <property type="match status" value="1"/>
</dbReference>
<dbReference type="RefSeq" id="XP_003291211.1">
    <property type="nucleotide sequence ID" value="XM_003291163.1"/>
</dbReference>
<evidence type="ECO:0000313" key="2">
    <source>
        <dbReference type="EMBL" id="EGC32274.1"/>
    </source>
</evidence>
<dbReference type="Pfam" id="PF13181">
    <property type="entry name" value="TPR_8"/>
    <property type="match status" value="1"/>
</dbReference>
<dbReference type="PANTHER" id="PTHR45188">
    <property type="entry name" value="DNAJ PROTEIN P58IPK HOMOLOG"/>
    <property type="match status" value="1"/>
</dbReference>
<organism evidence="2 3">
    <name type="scientific">Dictyostelium purpureum</name>
    <name type="common">Slime mold</name>
    <dbReference type="NCBI Taxonomy" id="5786"/>
    <lineage>
        <taxon>Eukaryota</taxon>
        <taxon>Amoebozoa</taxon>
        <taxon>Evosea</taxon>
        <taxon>Eumycetozoa</taxon>
        <taxon>Dictyostelia</taxon>
        <taxon>Dictyosteliales</taxon>
        <taxon>Dictyosteliaceae</taxon>
        <taxon>Dictyostelium</taxon>
    </lineage>
</organism>